<dbReference type="Proteomes" id="UP001501218">
    <property type="component" value="Unassembled WGS sequence"/>
</dbReference>
<dbReference type="EMBL" id="BAAARA010000002">
    <property type="protein sequence ID" value="GAA2335040.1"/>
    <property type="molecule type" value="Genomic_DNA"/>
</dbReference>
<comment type="caution">
    <text evidence="2">The sequence shown here is derived from an EMBL/GenBank/DDBJ whole genome shotgun (WGS) entry which is preliminary data.</text>
</comment>
<evidence type="ECO:0000313" key="3">
    <source>
        <dbReference type="Proteomes" id="UP001501218"/>
    </source>
</evidence>
<organism evidence="2 3">
    <name type="scientific">Saccharopolyspora halophila</name>
    <dbReference type="NCBI Taxonomy" id="405551"/>
    <lineage>
        <taxon>Bacteria</taxon>
        <taxon>Bacillati</taxon>
        <taxon>Actinomycetota</taxon>
        <taxon>Actinomycetes</taxon>
        <taxon>Pseudonocardiales</taxon>
        <taxon>Pseudonocardiaceae</taxon>
        <taxon>Saccharopolyspora</taxon>
    </lineage>
</organism>
<gene>
    <name evidence="2" type="primary">grpE_1</name>
    <name evidence="2" type="ORF">GCM10009854_08570</name>
</gene>
<dbReference type="SUPFAM" id="SSF51064">
    <property type="entry name" value="Head domain of nucleotide exchange factor GrpE"/>
    <property type="match status" value="1"/>
</dbReference>
<dbReference type="InterPro" id="IPR009012">
    <property type="entry name" value="GrpE_head"/>
</dbReference>
<accession>A0ABN3FQM7</accession>
<keyword evidence="3" id="KW-1185">Reference proteome</keyword>
<sequence>MQQEATDAASDADAELGAEMIAVTSENGALEHALTERAKLIELCVYALDRARSTGVAQRLADGLHEIGVHALYPDGERFDPARHEAGGTLPTTDPVLDGTIAETEIPGFADRDQLLRTPVVTVYRLR</sequence>
<evidence type="ECO:0000313" key="2">
    <source>
        <dbReference type="EMBL" id="GAA2335040.1"/>
    </source>
</evidence>
<dbReference type="Pfam" id="PF01025">
    <property type="entry name" value="GrpE"/>
    <property type="match status" value="1"/>
</dbReference>
<proteinExistence type="predicted"/>
<reference evidence="2 3" key="1">
    <citation type="journal article" date="2019" name="Int. J. Syst. Evol. Microbiol.">
        <title>The Global Catalogue of Microorganisms (GCM) 10K type strain sequencing project: providing services to taxonomists for standard genome sequencing and annotation.</title>
        <authorList>
            <consortium name="The Broad Institute Genomics Platform"/>
            <consortium name="The Broad Institute Genome Sequencing Center for Infectious Disease"/>
            <person name="Wu L."/>
            <person name="Ma J."/>
        </authorList>
    </citation>
    <scope>NUCLEOTIDE SEQUENCE [LARGE SCALE GENOMIC DNA]</scope>
    <source>
        <strain evidence="2 3">JCM 16221</strain>
    </source>
</reference>
<evidence type="ECO:0000256" key="1">
    <source>
        <dbReference type="ARBA" id="ARBA00023186"/>
    </source>
</evidence>
<dbReference type="Gene3D" id="2.30.22.10">
    <property type="entry name" value="Head domain of nucleotide exchange factor GrpE"/>
    <property type="match status" value="1"/>
</dbReference>
<dbReference type="InterPro" id="IPR000740">
    <property type="entry name" value="GrpE"/>
</dbReference>
<protein>
    <submittedName>
        <fullName evidence="2">Nucleotide exchange factor GrpE</fullName>
    </submittedName>
</protein>
<name>A0ABN3FQM7_9PSEU</name>
<keyword evidence="1" id="KW-0143">Chaperone</keyword>